<organism evidence="6 7">
    <name type="scientific">Candidatus Woesebacteria bacterium GW2011_GWA1_37_7</name>
    <dbReference type="NCBI Taxonomy" id="1618545"/>
    <lineage>
        <taxon>Bacteria</taxon>
        <taxon>Candidatus Woeseibacteriota</taxon>
    </lineage>
</organism>
<evidence type="ECO:0000259" key="5">
    <source>
        <dbReference type="Pfam" id="PF01370"/>
    </source>
</evidence>
<dbReference type="Pfam" id="PF01370">
    <property type="entry name" value="Epimerase"/>
    <property type="match status" value="1"/>
</dbReference>
<dbReference type="InterPro" id="IPR001509">
    <property type="entry name" value="Epimerase_deHydtase"/>
</dbReference>
<gene>
    <name evidence="6" type="ORF">US53_C0028G0007</name>
</gene>
<evidence type="ECO:0000256" key="1">
    <source>
        <dbReference type="ARBA" id="ARBA00001911"/>
    </source>
</evidence>
<dbReference type="GO" id="GO:0005737">
    <property type="term" value="C:cytoplasm"/>
    <property type="evidence" value="ECO:0007669"/>
    <property type="project" value="TreeGrafter"/>
</dbReference>
<dbReference type="EMBL" id="LBTI01000028">
    <property type="protein sequence ID" value="KKQ37079.1"/>
    <property type="molecule type" value="Genomic_DNA"/>
</dbReference>
<dbReference type="PATRIC" id="fig|1618545.3.peg.445"/>
<sequence>IARIFNTYGPNMEVEDGRVISNVIIQVLHNNPITIYGDGKQTRSFCYVSDMINGLVALGKKDDISGQVINLGNPDERTVLEIANMIKEILAGYTRNEVPQVAVASS</sequence>
<keyword evidence="2" id="KW-0210">Decarboxylase</keyword>
<dbReference type="Proteomes" id="UP000034591">
    <property type="component" value="Unassembled WGS sequence"/>
</dbReference>
<dbReference type="STRING" id="1618545.US53_C0028G0007"/>
<dbReference type="PANTHER" id="PTHR43078">
    <property type="entry name" value="UDP-GLUCURONIC ACID DECARBOXYLASE-RELATED"/>
    <property type="match status" value="1"/>
</dbReference>
<dbReference type="GO" id="GO:0042732">
    <property type="term" value="P:D-xylose metabolic process"/>
    <property type="evidence" value="ECO:0007669"/>
    <property type="project" value="InterPro"/>
</dbReference>
<feature type="domain" description="NAD-dependent epimerase/dehydratase" evidence="5">
    <location>
        <begin position="1"/>
        <end position="72"/>
    </location>
</feature>
<name>A0A0G0JK07_9BACT</name>
<dbReference type="InterPro" id="IPR036291">
    <property type="entry name" value="NAD(P)-bd_dom_sf"/>
</dbReference>
<dbReference type="AlphaFoldDB" id="A0A0G0JK07"/>
<accession>A0A0G0JK07</accession>
<comment type="cofactor">
    <cofactor evidence="1">
        <name>NAD(+)</name>
        <dbReference type="ChEBI" id="CHEBI:57540"/>
    </cofactor>
</comment>
<keyword evidence="3" id="KW-0520">NAD</keyword>
<dbReference type="GO" id="GO:0048040">
    <property type="term" value="F:UDP-glucuronate decarboxylase activity"/>
    <property type="evidence" value="ECO:0007669"/>
    <property type="project" value="TreeGrafter"/>
</dbReference>
<dbReference type="SUPFAM" id="SSF51735">
    <property type="entry name" value="NAD(P)-binding Rossmann-fold domains"/>
    <property type="match status" value="1"/>
</dbReference>
<evidence type="ECO:0000256" key="2">
    <source>
        <dbReference type="ARBA" id="ARBA00022793"/>
    </source>
</evidence>
<dbReference type="GO" id="GO:0070403">
    <property type="term" value="F:NAD+ binding"/>
    <property type="evidence" value="ECO:0007669"/>
    <property type="project" value="InterPro"/>
</dbReference>
<keyword evidence="4" id="KW-0456">Lyase</keyword>
<dbReference type="InterPro" id="IPR044516">
    <property type="entry name" value="UXS-like"/>
</dbReference>
<evidence type="ECO:0000313" key="6">
    <source>
        <dbReference type="EMBL" id="KKQ37079.1"/>
    </source>
</evidence>
<dbReference type="PANTHER" id="PTHR43078:SF6">
    <property type="entry name" value="UDP-GLUCURONIC ACID DECARBOXYLASE 1"/>
    <property type="match status" value="1"/>
</dbReference>
<proteinExistence type="predicted"/>
<evidence type="ECO:0000313" key="7">
    <source>
        <dbReference type="Proteomes" id="UP000034591"/>
    </source>
</evidence>
<comment type="caution">
    <text evidence="6">The sequence shown here is derived from an EMBL/GenBank/DDBJ whole genome shotgun (WGS) entry which is preliminary data.</text>
</comment>
<reference evidence="6 7" key="1">
    <citation type="journal article" date="2015" name="Nature">
        <title>rRNA introns, odd ribosomes, and small enigmatic genomes across a large radiation of phyla.</title>
        <authorList>
            <person name="Brown C.T."/>
            <person name="Hug L.A."/>
            <person name="Thomas B.C."/>
            <person name="Sharon I."/>
            <person name="Castelle C.J."/>
            <person name="Singh A."/>
            <person name="Wilkins M.J."/>
            <person name="Williams K.H."/>
            <person name="Banfield J.F."/>
        </authorList>
    </citation>
    <scope>NUCLEOTIDE SEQUENCE [LARGE SCALE GENOMIC DNA]</scope>
</reference>
<evidence type="ECO:0000256" key="3">
    <source>
        <dbReference type="ARBA" id="ARBA00023027"/>
    </source>
</evidence>
<feature type="non-terminal residue" evidence="6">
    <location>
        <position position="1"/>
    </location>
</feature>
<evidence type="ECO:0000256" key="4">
    <source>
        <dbReference type="ARBA" id="ARBA00023239"/>
    </source>
</evidence>
<protein>
    <submittedName>
        <fullName evidence="6">UDP-glucuronate decarboxylase</fullName>
    </submittedName>
</protein>
<dbReference type="Gene3D" id="3.40.50.720">
    <property type="entry name" value="NAD(P)-binding Rossmann-like Domain"/>
    <property type="match status" value="1"/>
</dbReference>